<dbReference type="Pfam" id="PF19265">
    <property type="entry name" value="DUF5908"/>
    <property type="match status" value="1"/>
</dbReference>
<dbReference type="InterPro" id="IPR045459">
    <property type="entry name" value="DUF5908"/>
</dbReference>
<evidence type="ECO:0000313" key="1">
    <source>
        <dbReference type="EMBL" id="MDR4953570.1"/>
    </source>
</evidence>
<accession>A0ABU1E6Y0</accession>
<proteinExistence type="predicted"/>
<name>A0ABU1E6Y0_9FLAO</name>
<dbReference type="EMBL" id="JAVIXS010000015">
    <property type="protein sequence ID" value="MDR4953570.1"/>
    <property type="molecule type" value="Genomic_DNA"/>
</dbReference>
<organism evidence="1 2">
    <name type="scientific">Chryseobacterium metallicongregator</name>
    <dbReference type="NCBI Taxonomy" id="3073042"/>
    <lineage>
        <taxon>Bacteria</taxon>
        <taxon>Pseudomonadati</taxon>
        <taxon>Bacteroidota</taxon>
        <taxon>Flavobacteriia</taxon>
        <taxon>Flavobacteriales</taxon>
        <taxon>Weeksellaceae</taxon>
        <taxon>Chryseobacterium group</taxon>
        <taxon>Chryseobacterium</taxon>
    </lineage>
</organism>
<keyword evidence="2" id="KW-1185">Reference proteome</keyword>
<gene>
    <name evidence="1" type="ORF">REB14_15435</name>
</gene>
<dbReference type="RefSeq" id="WP_167595394.1">
    <property type="nucleotide sequence ID" value="NZ_JAVIXS010000015.1"/>
</dbReference>
<sequence>MPIEIKELHIKINVDEKAAVTTTATSVDEAQLMRAINESVEQAAKIEHRKKER</sequence>
<protein>
    <submittedName>
        <fullName evidence="1">DUF5908 family protein</fullName>
    </submittedName>
</protein>
<evidence type="ECO:0000313" key="2">
    <source>
        <dbReference type="Proteomes" id="UP001260959"/>
    </source>
</evidence>
<dbReference type="Proteomes" id="UP001260959">
    <property type="component" value="Unassembled WGS sequence"/>
</dbReference>
<comment type="caution">
    <text evidence="1">The sequence shown here is derived from an EMBL/GenBank/DDBJ whole genome shotgun (WGS) entry which is preliminary data.</text>
</comment>
<reference evidence="1 2" key="1">
    <citation type="submission" date="2023-08" db="EMBL/GenBank/DDBJ databases">
        <authorList>
            <person name="Maltman C."/>
        </authorList>
    </citation>
    <scope>NUCLEOTIDE SEQUENCE [LARGE SCALE GENOMIC DNA]</scope>
    <source>
        <strain evidence="1 2">ES2</strain>
    </source>
</reference>